<evidence type="ECO:0000256" key="3">
    <source>
        <dbReference type="ARBA" id="ARBA00014087"/>
    </source>
</evidence>
<dbReference type="PANTHER" id="PTHR31954:SF1">
    <property type="entry name" value="CILIA- AND FLAGELLA-ASSOCIATED PROTEIN 157"/>
    <property type="match status" value="1"/>
</dbReference>
<feature type="region of interest" description="Disordered" evidence="8">
    <location>
        <begin position="492"/>
        <end position="513"/>
    </location>
</feature>
<evidence type="ECO:0000256" key="8">
    <source>
        <dbReference type="SAM" id="MobiDB-lite"/>
    </source>
</evidence>
<accession>A0AA85B1J4</accession>
<keyword evidence="5" id="KW-0969">Cilium</keyword>
<proteinExistence type="inferred from homology"/>
<evidence type="ECO:0000256" key="7">
    <source>
        <dbReference type="SAM" id="Coils"/>
    </source>
</evidence>
<evidence type="ECO:0000313" key="10">
    <source>
        <dbReference type="WBParaSite" id="SMTH1_21190.1"/>
    </source>
</evidence>
<comment type="similarity">
    <text evidence="2">Belongs to the CFAP157 family.</text>
</comment>
<name>A0AA85B1J4_9TREM</name>
<dbReference type="WBParaSite" id="SMTH1_21190.1">
    <property type="protein sequence ID" value="SMTH1_21190.1"/>
    <property type="gene ID" value="SMTH1_21190"/>
</dbReference>
<dbReference type="PANTHER" id="PTHR31954">
    <property type="entry name" value="CILIA- AND FLAGELLA-ASSOCIATED PROTEIN 157"/>
    <property type="match status" value="1"/>
</dbReference>
<feature type="coiled-coil region" evidence="7">
    <location>
        <begin position="314"/>
        <end position="355"/>
    </location>
</feature>
<feature type="compositionally biased region" description="Polar residues" evidence="8">
    <location>
        <begin position="1255"/>
        <end position="1270"/>
    </location>
</feature>
<feature type="coiled-coil region" evidence="7">
    <location>
        <begin position="133"/>
        <end position="202"/>
    </location>
</feature>
<sequence length="2055" mass="238309">MPPKKNKSSGSRSQRKSSRKLSSTNKKSNNPLILNNDLLQSIDELDDATLQSFGQDYYLFVIKQLEMQVNAYEDYIKQLSMQNEKIITKYHTSDFECQDQFRTLNKRYHERINEAADLTERIQAIQRVFRTNLDKWRSRENELENLKKSTEERMMAENLAIANELASLEEFRLNREALWIHYHNLESTLDQIKNEHKLAMENLSERDLAYRGRLKKVTKLKINEVASEFRSISFQRTEPTIKRMLAENVSIEDQLVKLSVAIADISRENVDLLTEFYHLTDEQSKLEKEQILLSTRSSAILKVSHLLSILQVKLDEKIKEANEKKEIYLNLNNKCNELEHERQLLNTKVEGLISKRDHVLNNINKINRKSVDCSDSIHHLTDCILYAAEYIQTILSTNSVQSLNETCQPNKDTTDQLENEDTKEILFKLYNKLNSVDCIMNKYDPIQLDDTDYEDEIDNPLSEKRIIEHNDNLSDISVPNYELDIDETMSISEPEDTDQNNNQNNKSIISGKSDNMNKLENMERLDKIWSQINTSYLKSYDPASNEWKEILNILAKNQINWSENLKNKSTYLHDGYLKPGDLKFIPPPSKKILTKKEYISSLRRRESRSTSRNRKSTDNISDNINESTFPRRKYIMSELQATDDNPIQEEMMKRTEMLKEHIEGNIEILDYLQGISGLERDFSKLAERVINTAITLSDQNNVVHPERIYDQETGDNVDRCWKYISQLSEAIQFHITKSHEYHKFHHEIWAARMEIQQVLSSYSLIQEKLDSLSLLTDEALETVKNMIEAQLSIYTKLSLKSKEFLAKSSIMRSIFLRNSLTQGKHSAYLLASLRLPSGQSVHRGDSVKVWGSNQFVSKLHSEWNAEVNNGEQINNAPSICFWLTSPEHSPISDKSNQLESCENEENHETLGEVSSTKNVCKRFHKDLYSSWEIAINLFAKILMPTCTDYIKKLENIDQPIIVENSQEFNDFLNTLQTLLEYGNEPELETLKRLSHRSHKTKDTIIHIKKENIHQLTETVKTWKILLQKFNEAVANTSENEANDQSLTTLKNEDLYLKLSPSVCKVTNRNKTMYPNEINRKHNEKELITCFTENVPKTFTVNKHTTVHDHRIHESPPIKNVLRCHSDQILENPPNFDKQTKELMTQIDSPFYSAVAYCTNCSEFHEISLLSPFICKPEASNSNLNSSSEVSDISEVRLKTAHSMPSLSIETKDSSIVDDRVSTFRNKKCSAIKKLSRSKGTKKCRPYSLNASLTETTASSGFDSPSESSISTKEKTRSEMHDEFYSESHRSRTNKRSFLWWYKRGKRAIKDESYAPESPNTEPGPPGRRSPLNITPSESVRECNYRSPTQFSDLNEDQANFDENGNSVVRSYSWIQQGTPWGYAPPTDSKWWPATQVIPVNDREKNKFINAYSDRIKMKSRKHAKRYSFENGIIHNESQMYNTIDSGIQTDMEVYISRQLDTILLDAESNNQRNLISPETVCQHCYKNIHKVYSEDSSVQCNFINDMILEQKFYHLSHSIPSKTEEKTDRVTHRRSKSNGVKVWDVCCQVGTVKQNRSTEPIKSEDIHSLLSTTSDQVNEYNDSSRMYARYDKRSKSYETSSRNLSELTNAPSTRISSPLKFSVSCQIGPSLTVNNNVTHPMNQSCHESIEQTKKYTSQICNSSSFTTDSPVMLGKKFQVNLPLSVFSKDISTQIQTVNKQMILTNVSYVKDVIKSWLIESQSNYISSNKIINTEHNHKEIINHLTKTTDCHGLILLNETSTQIGFTNDNHHKLDHFYSNLKDNSVQTNLPHIYITETNIIPNWNSNINEINKQFLSESKMINQLQKQNKSIKSLNYTQSLGENSSQLLINKSNQQINTKNHNQNIIPKNNQFEQTLSERRIRRRRTGSLNDQITVNKLKRIHKNSNDLHIKHEHLNKRMISTCGDLIMNIELHHLNCNKHSMKDLNYLPLSERLYNYKWLSLFPSSSSPRSSSPSRTTSSSSSFNEYNHLCKQCRLKYSKPYNIHMEMIPNYQYNNKFNHVIYHRLHHYHRMNSNCSMIKRSLSADDSKINIHKR</sequence>
<comment type="subcellular location">
    <subcellularLocation>
        <location evidence="1">Cell projection</location>
        <location evidence="1">Cilium</location>
    </subcellularLocation>
</comment>
<keyword evidence="4 7" id="KW-0175">Coiled coil</keyword>
<organism evidence="9 10">
    <name type="scientific">Schistosoma mattheei</name>
    <dbReference type="NCBI Taxonomy" id="31246"/>
    <lineage>
        <taxon>Eukaryota</taxon>
        <taxon>Metazoa</taxon>
        <taxon>Spiralia</taxon>
        <taxon>Lophotrochozoa</taxon>
        <taxon>Platyhelminthes</taxon>
        <taxon>Trematoda</taxon>
        <taxon>Digenea</taxon>
        <taxon>Strigeidida</taxon>
        <taxon>Schistosomatoidea</taxon>
        <taxon>Schistosomatidae</taxon>
        <taxon>Schistosoma</taxon>
    </lineage>
</organism>
<keyword evidence="6" id="KW-0966">Cell projection</keyword>
<feature type="region of interest" description="Disordered" evidence="8">
    <location>
        <begin position="1"/>
        <end position="29"/>
    </location>
</feature>
<evidence type="ECO:0000256" key="6">
    <source>
        <dbReference type="ARBA" id="ARBA00023273"/>
    </source>
</evidence>
<feature type="compositionally biased region" description="Basic residues" evidence="8">
    <location>
        <begin position="1"/>
        <end position="19"/>
    </location>
</feature>
<evidence type="ECO:0000256" key="4">
    <source>
        <dbReference type="ARBA" id="ARBA00023054"/>
    </source>
</evidence>
<dbReference type="Proteomes" id="UP000050791">
    <property type="component" value="Unassembled WGS sequence"/>
</dbReference>
<reference evidence="10" key="1">
    <citation type="submission" date="2023-11" db="UniProtKB">
        <authorList>
            <consortium name="WormBaseParasite"/>
        </authorList>
    </citation>
    <scope>IDENTIFICATION</scope>
</reference>
<feature type="region of interest" description="Disordered" evidence="8">
    <location>
        <begin position="1255"/>
        <end position="1287"/>
    </location>
</feature>
<dbReference type="GO" id="GO:0008017">
    <property type="term" value="F:microtubule binding"/>
    <property type="evidence" value="ECO:0007669"/>
    <property type="project" value="TreeGrafter"/>
</dbReference>
<feature type="region of interest" description="Disordered" evidence="8">
    <location>
        <begin position="1311"/>
        <end position="1338"/>
    </location>
</feature>
<evidence type="ECO:0000256" key="5">
    <source>
        <dbReference type="ARBA" id="ARBA00023069"/>
    </source>
</evidence>
<evidence type="ECO:0000313" key="9">
    <source>
        <dbReference type="Proteomes" id="UP000050791"/>
    </source>
</evidence>
<evidence type="ECO:0000256" key="1">
    <source>
        <dbReference type="ARBA" id="ARBA00004138"/>
    </source>
</evidence>
<feature type="region of interest" description="Disordered" evidence="8">
    <location>
        <begin position="603"/>
        <end position="625"/>
    </location>
</feature>
<dbReference type="InterPro" id="IPR038844">
    <property type="entry name" value="CFAP157"/>
</dbReference>
<feature type="region of interest" description="Disordered" evidence="8">
    <location>
        <begin position="1964"/>
        <end position="1984"/>
    </location>
</feature>
<evidence type="ECO:0000256" key="2">
    <source>
        <dbReference type="ARBA" id="ARBA00010841"/>
    </source>
</evidence>
<feature type="compositionally biased region" description="Basic and acidic residues" evidence="8">
    <location>
        <begin position="1271"/>
        <end position="1287"/>
    </location>
</feature>
<protein>
    <recommendedName>
        <fullName evidence="3">Cilia- and flagella-associated protein 157</fullName>
    </recommendedName>
</protein>
<dbReference type="GO" id="GO:0036064">
    <property type="term" value="C:ciliary basal body"/>
    <property type="evidence" value="ECO:0007669"/>
    <property type="project" value="TreeGrafter"/>
</dbReference>